<dbReference type="InterPro" id="IPR038162">
    <property type="entry name" value="SoxY_sf"/>
</dbReference>
<evidence type="ECO:0000313" key="2">
    <source>
        <dbReference type="EMBL" id="VAX20064.1"/>
    </source>
</evidence>
<dbReference type="AlphaFoldDB" id="A0A3B1C7X8"/>
<accession>A0A3B1C7X8</accession>
<proteinExistence type="predicted"/>
<organism evidence="2">
    <name type="scientific">hydrothermal vent metagenome</name>
    <dbReference type="NCBI Taxonomy" id="652676"/>
    <lineage>
        <taxon>unclassified sequences</taxon>
        <taxon>metagenomes</taxon>
        <taxon>ecological metagenomes</taxon>
    </lineage>
</organism>
<dbReference type="InterPro" id="IPR016568">
    <property type="entry name" value="Sulphur_oxidation_SoxY"/>
</dbReference>
<dbReference type="Pfam" id="PF13501">
    <property type="entry name" value="SoxY"/>
    <property type="match status" value="1"/>
</dbReference>
<dbReference type="EMBL" id="UOGC01000100">
    <property type="protein sequence ID" value="VAX20064.1"/>
    <property type="molecule type" value="Genomic_DNA"/>
</dbReference>
<feature type="domain" description="Ig-like SoxY" evidence="1">
    <location>
        <begin position="41"/>
        <end position="148"/>
    </location>
</feature>
<dbReference type="Gene3D" id="2.60.40.2470">
    <property type="entry name" value="SoxY domain"/>
    <property type="match status" value="1"/>
</dbReference>
<gene>
    <name evidence="2" type="ORF">MNBD_NITROSPINAE01-670</name>
</gene>
<dbReference type="PROSITE" id="PS51318">
    <property type="entry name" value="TAT"/>
    <property type="match status" value="1"/>
</dbReference>
<sequence length="149" mass="15560">MKFLTRREFIVAGGVLGTALAMPVNVFAGSNSKAKVEDAIRKVTGGAPIKTGGPLLLKVDKLVENGAIVPVTLVTKKGFDVVRMALVVDDNPVPLIFSVGVDPALSGDTTISTRIKMKQTSIVRAFATDSKGNVYMSSRPVTITIGGCG</sequence>
<dbReference type="InterPro" id="IPR006311">
    <property type="entry name" value="TAT_signal"/>
</dbReference>
<reference evidence="2" key="1">
    <citation type="submission" date="2018-06" db="EMBL/GenBank/DDBJ databases">
        <authorList>
            <person name="Zhirakovskaya E."/>
        </authorList>
    </citation>
    <scope>NUCLEOTIDE SEQUENCE</scope>
</reference>
<dbReference type="InterPro" id="IPR032711">
    <property type="entry name" value="SoxY"/>
</dbReference>
<dbReference type="PIRSF" id="PIRSF010312">
    <property type="entry name" value="Sulphur_oxidation_SoxY"/>
    <property type="match status" value="1"/>
</dbReference>
<protein>
    <recommendedName>
        <fullName evidence="1">Ig-like SoxY domain-containing protein</fullName>
    </recommendedName>
</protein>
<evidence type="ECO:0000259" key="1">
    <source>
        <dbReference type="Pfam" id="PF13501"/>
    </source>
</evidence>
<name>A0A3B1C7X8_9ZZZZ</name>